<accession>A0ABZ0Y593</accession>
<protein>
    <submittedName>
        <fullName evidence="2">DnaT-like ssDNA-binding protein</fullName>
    </submittedName>
</protein>
<name>A0ABZ0Y593_9BURK</name>
<dbReference type="EMBL" id="CP140152">
    <property type="protein sequence ID" value="WQH06888.1"/>
    <property type="molecule type" value="Genomic_DNA"/>
</dbReference>
<evidence type="ECO:0000313" key="2">
    <source>
        <dbReference type="EMBL" id="WQH06888.1"/>
    </source>
</evidence>
<dbReference type="InterPro" id="IPR046787">
    <property type="entry name" value="DnaT_2"/>
</dbReference>
<reference evidence="2 3" key="1">
    <citation type="submission" date="2023-11" db="EMBL/GenBank/DDBJ databases">
        <title>MicrobeMod: A computational toolkit for identifying prokaryotic methylation and restriction-modification with nanopore sequencing.</title>
        <authorList>
            <person name="Crits-Christoph A."/>
            <person name="Kang S.C."/>
            <person name="Lee H."/>
            <person name="Ostrov N."/>
        </authorList>
    </citation>
    <scope>NUCLEOTIDE SEQUENCE [LARGE SCALE GENOMIC DNA]</scope>
    <source>
        <strain evidence="2 3">ATCC 25935</strain>
    </source>
</reference>
<dbReference type="GeneID" id="43166788"/>
<dbReference type="Pfam" id="PF20557">
    <property type="entry name" value="DnaT_2"/>
    <property type="match status" value="1"/>
</dbReference>
<sequence length="172" mass="18832">MPLIIETGAGLPDADSYASVAEADRQLAALGVTYWAPLDESDKEVALRNATRFMRTNYRLRWAGQRVHQTQALDWPRYDVCVDGWPVRSDVVPTEVVSACIDLAARAGRGEQLMPDLDTGSNVVKRDKTGPLETEYFQNTTEARERFVAVDAALAPFFGATGGAGMIKLVRG</sequence>
<dbReference type="Proteomes" id="UP001326110">
    <property type="component" value="Chromosome"/>
</dbReference>
<organism evidence="2 3">
    <name type="scientific">Duganella zoogloeoides</name>
    <dbReference type="NCBI Taxonomy" id="75659"/>
    <lineage>
        <taxon>Bacteria</taxon>
        <taxon>Pseudomonadati</taxon>
        <taxon>Pseudomonadota</taxon>
        <taxon>Betaproteobacteria</taxon>
        <taxon>Burkholderiales</taxon>
        <taxon>Oxalobacteraceae</taxon>
        <taxon>Telluria group</taxon>
        <taxon>Duganella</taxon>
    </lineage>
</organism>
<evidence type="ECO:0000259" key="1">
    <source>
        <dbReference type="Pfam" id="PF20557"/>
    </source>
</evidence>
<gene>
    <name evidence="2" type="ORF">SR858_11320</name>
</gene>
<feature type="domain" description="Putative DnaT-like" evidence="1">
    <location>
        <begin position="1"/>
        <end position="172"/>
    </location>
</feature>
<evidence type="ECO:0000313" key="3">
    <source>
        <dbReference type="Proteomes" id="UP001326110"/>
    </source>
</evidence>
<keyword evidence="3" id="KW-1185">Reference proteome</keyword>
<proteinExistence type="predicted"/>
<dbReference type="RefSeq" id="WP_019920897.1">
    <property type="nucleotide sequence ID" value="NZ_CP140152.1"/>
</dbReference>